<evidence type="ECO:0000256" key="1">
    <source>
        <dbReference type="SAM" id="MobiDB-lite"/>
    </source>
</evidence>
<proteinExistence type="predicted"/>
<reference evidence="2 3" key="1">
    <citation type="submission" date="2020-04" db="EMBL/GenBank/DDBJ databases">
        <title>Genome Sequencing and Assembley of Pseudoalteromonas artica.</title>
        <authorList>
            <person name="Akerly B."/>
            <person name="Cook G."/>
        </authorList>
    </citation>
    <scope>NUCLEOTIDE SEQUENCE [LARGE SCALE GENOMIC DNA]</scope>
    <source>
        <strain evidence="2 3">NEC-BIFX-0059</strain>
    </source>
</reference>
<sequence>MARLSRHEKPLLKTNEHGSNPNKIIVNQHVIPNKHLLEWSSDGKMVEIFDIESKKSKKIPAKSPYFCVMRLWDQWTESKMLKSNEDNYQSQIGLMKNGNDFTNPDYVMAYYVLLCVRVWVANKERPHYPSEFSSISHEYNQSELEDNELEMDGPVHIVNATIDLNSQHMAREVVKMAMNQAFAQWCESIKNQKWRLYQSDNDNFILSDAFCTNFLDGFHVLPLNPKQVLIAESTYENLVKSSCLSVQFINDVMKRNAVNYYVESSNSDDTAS</sequence>
<evidence type="ECO:0000313" key="2">
    <source>
        <dbReference type="EMBL" id="NMF47754.1"/>
    </source>
</evidence>
<dbReference type="EMBL" id="JABBCX010000002">
    <property type="protein sequence ID" value="NMF47754.1"/>
    <property type="molecule type" value="Genomic_DNA"/>
</dbReference>
<protein>
    <submittedName>
        <fullName evidence="2">DUF4238 domain-containing protein</fullName>
    </submittedName>
</protein>
<evidence type="ECO:0000313" key="3">
    <source>
        <dbReference type="Proteomes" id="UP000519126"/>
    </source>
</evidence>
<feature type="compositionally biased region" description="Basic and acidic residues" evidence="1">
    <location>
        <begin position="1"/>
        <end position="16"/>
    </location>
</feature>
<comment type="caution">
    <text evidence="2">The sequence shown here is derived from an EMBL/GenBank/DDBJ whole genome shotgun (WGS) entry which is preliminary data.</text>
</comment>
<dbReference type="AlphaFoldDB" id="A0A7X9U553"/>
<dbReference type="InterPro" id="IPR025332">
    <property type="entry name" value="DUF4238"/>
</dbReference>
<dbReference type="Proteomes" id="UP000519126">
    <property type="component" value="Unassembled WGS sequence"/>
</dbReference>
<feature type="region of interest" description="Disordered" evidence="1">
    <location>
        <begin position="1"/>
        <end position="20"/>
    </location>
</feature>
<dbReference type="Pfam" id="PF14022">
    <property type="entry name" value="DUF4238"/>
    <property type="match status" value="1"/>
</dbReference>
<gene>
    <name evidence="2" type="ORF">HHL01_06125</name>
</gene>
<organism evidence="2 3">
    <name type="scientific">Pseudoalteromonas arctica</name>
    <dbReference type="NCBI Taxonomy" id="394751"/>
    <lineage>
        <taxon>Bacteria</taxon>
        <taxon>Pseudomonadati</taxon>
        <taxon>Pseudomonadota</taxon>
        <taxon>Gammaproteobacteria</taxon>
        <taxon>Alteromonadales</taxon>
        <taxon>Pseudoalteromonadaceae</taxon>
        <taxon>Pseudoalteromonas</taxon>
    </lineage>
</organism>
<accession>A0A7X9U553</accession>
<dbReference type="RefSeq" id="WP_170071394.1">
    <property type="nucleotide sequence ID" value="NZ_JABBCX010000002.1"/>
</dbReference>
<name>A0A7X9U553_9GAMM</name>